<protein>
    <submittedName>
        <fullName evidence="1">Uncharacterized protein</fullName>
    </submittedName>
</protein>
<evidence type="ECO:0000313" key="1">
    <source>
        <dbReference type="EMBL" id="KIK20107.1"/>
    </source>
</evidence>
<reference evidence="2" key="2">
    <citation type="submission" date="2015-01" db="EMBL/GenBank/DDBJ databases">
        <title>Evolutionary Origins and Diversification of the Mycorrhizal Mutualists.</title>
        <authorList>
            <consortium name="DOE Joint Genome Institute"/>
            <consortium name="Mycorrhizal Genomics Consortium"/>
            <person name="Kohler A."/>
            <person name="Kuo A."/>
            <person name="Nagy L.G."/>
            <person name="Floudas D."/>
            <person name="Copeland A."/>
            <person name="Barry K.W."/>
            <person name="Cichocki N."/>
            <person name="Veneault-Fourrey C."/>
            <person name="LaButti K."/>
            <person name="Lindquist E.A."/>
            <person name="Lipzen A."/>
            <person name="Lundell T."/>
            <person name="Morin E."/>
            <person name="Murat C."/>
            <person name="Riley R."/>
            <person name="Ohm R."/>
            <person name="Sun H."/>
            <person name="Tunlid A."/>
            <person name="Henrissat B."/>
            <person name="Grigoriev I.V."/>
            <person name="Hibbett D.S."/>
            <person name="Martin F."/>
        </authorList>
    </citation>
    <scope>NUCLEOTIDE SEQUENCE [LARGE SCALE GENOMIC DNA]</scope>
    <source>
        <strain evidence="2">441</strain>
    </source>
</reference>
<proteinExistence type="predicted"/>
<reference evidence="1 2" key="1">
    <citation type="submission" date="2014-04" db="EMBL/GenBank/DDBJ databases">
        <authorList>
            <consortium name="DOE Joint Genome Institute"/>
            <person name="Kuo A."/>
            <person name="Kohler A."/>
            <person name="Costa M.D."/>
            <person name="Nagy L.G."/>
            <person name="Floudas D."/>
            <person name="Copeland A."/>
            <person name="Barry K.W."/>
            <person name="Cichocki N."/>
            <person name="Veneault-Fourrey C."/>
            <person name="LaButti K."/>
            <person name="Lindquist E.A."/>
            <person name="Lipzen A."/>
            <person name="Lundell T."/>
            <person name="Morin E."/>
            <person name="Murat C."/>
            <person name="Sun H."/>
            <person name="Tunlid A."/>
            <person name="Henrissat B."/>
            <person name="Grigoriev I.V."/>
            <person name="Hibbett D.S."/>
            <person name="Martin F."/>
            <person name="Nordberg H.P."/>
            <person name="Cantor M.N."/>
            <person name="Hua S.X."/>
        </authorList>
    </citation>
    <scope>NUCLEOTIDE SEQUENCE [LARGE SCALE GENOMIC DNA]</scope>
    <source>
        <strain evidence="1 2">441</strain>
    </source>
</reference>
<evidence type="ECO:0000313" key="2">
    <source>
        <dbReference type="Proteomes" id="UP000054018"/>
    </source>
</evidence>
<name>A0A0C9ZCG2_9AGAM</name>
<dbReference type="Proteomes" id="UP000054018">
    <property type="component" value="Unassembled WGS sequence"/>
</dbReference>
<dbReference type="AlphaFoldDB" id="A0A0C9ZCG2"/>
<organism evidence="1 2">
    <name type="scientific">Pisolithus microcarpus 441</name>
    <dbReference type="NCBI Taxonomy" id="765257"/>
    <lineage>
        <taxon>Eukaryota</taxon>
        <taxon>Fungi</taxon>
        <taxon>Dikarya</taxon>
        <taxon>Basidiomycota</taxon>
        <taxon>Agaricomycotina</taxon>
        <taxon>Agaricomycetes</taxon>
        <taxon>Agaricomycetidae</taxon>
        <taxon>Boletales</taxon>
        <taxon>Sclerodermatineae</taxon>
        <taxon>Pisolithaceae</taxon>
        <taxon>Pisolithus</taxon>
    </lineage>
</organism>
<gene>
    <name evidence="1" type="ORF">PISMIDRAFT_682619</name>
</gene>
<dbReference type="HOGENOM" id="CLU_2639043_0_0_1"/>
<keyword evidence="2" id="KW-1185">Reference proteome</keyword>
<sequence>MRSITSHGVPYAIPRDKRMVTSGALSTPYRVLRANNRADAVSARAGTVQGNAGRGTSPPKISHHVIIWCRHLDHRVF</sequence>
<accession>A0A0C9ZCG2</accession>
<dbReference type="EMBL" id="KN833772">
    <property type="protein sequence ID" value="KIK20107.1"/>
    <property type="molecule type" value="Genomic_DNA"/>
</dbReference>